<dbReference type="EC" id="6.1.1.20" evidence="12"/>
<evidence type="ECO:0000256" key="9">
    <source>
        <dbReference type="ARBA" id="ARBA00022842"/>
    </source>
</evidence>
<evidence type="ECO:0000256" key="4">
    <source>
        <dbReference type="ARBA" id="ARBA00022490"/>
    </source>
</evidence>
<evidence type="ECO:0000256" key="12">
    <source>
        <dbReference type="HAMAP-Rule" id="MF_00284"/>
    </source>
</evidence>
<evidence type="ECO:0000256" key="7">
    <source>
        <dbReference type="ARBA" id="ARBA00022741"/>
    </source>
</evidence>
<keyword evidence="9 12" id="KW-0460">Magnesium</keyword>
<feature type="binding site" evidence="12">
    <location>
        <position position="332"/>
    </location>
    <ligand>
        <name>Mg(2+)</name>
        <dbReference type="ChEBI" id="CHEBI:18420"/>
        <note>shared with alpha subunit</note>
    </ligand>
</feature>
<comment type="subcellular location">
    <subcellularLocation>
        <location evidence="2 12">Cytoplasm</location>
    </subcellularLocation>
</comment>
<feature type="binding site" evidence="12">
    <location>
        <position position="335"/>
    </location>
    <ligand>
        <name>Mg(2+)</name>
        <dbReference type="ChEBI" id="CHEBI:18420"/>
        <note>shared with alpha subunit</note>
    </ligand>
</feature>
<dbReference type="InterPro" id="IPR009061">
    <property type="entry name" value="DNA-bd_dom_put_sf"/>
</dbReference>
<dbReference type="Pfam" id="PF03484">
    <property type="entry name" value="B5"/>
    <property type="match status" value="1"/>
</dbReference>
<protein>
    <recommendedName>
        <fullName evidence="12">Phenylalanine--tRNA ligase beta subunit</fullName>
        <ecNumber evidence="12">6.1.1.20</ecNumber>
    </recommendedName>
    <alternativeName>
        <fullName evidence="12">Phenylalanyl-tRNA synthetase beta subunit</fullName>
        <shortName evidence="12">PheRS</shortName>
    </alternativeName>
</protein>
<dbReference type="GO" id="GO:0004826">
    <property type="term" value="F:phenylalanine-tRNA ligase activity"/>
    <property type="evidence" value="ECO:0007669"/>
    <property type="project" value="UniProtKB-UniRule"/>
</dbReference>
<keyword evidence="5 12" id="KW-0436">Ligase</keyword>
<dbReference type="InterPro" id="IPR045864">
    <property type="entry name" value="aa-tRNA-synth_II/BPL/LPL"/>
</dbReference>
<comment type="caution">
    <text evidence="14">The sequence shown here is derived from an EMBL/GenBank/DDBJ whole genome shotgun (WGS) entry which is preliminary data.</text>
</comment>
<dbReference type="CDD" id="cd00769">
    <property type="entry name" value="PheRS_beta_core"/>
    <property type="match status" value="1"/>
</dbReference>
<organism evidence="14 15">
    <name type="scientific">Candidatus Syntropharchaeum caldarium</name>
    <dbReference type="NCBI Taxonomy" id="1838285"/>
    <lineage>
        <taxon>Archaea</taxon>
        <taxon>Methanobacteriati</taxon>
        <taxon>Methanobacteriota</taxon>
        <taxon>Stenosarchaea group</taxon>
        <taxon>Methanomicrobia</taxon>
        <taxon>Methanosarcinales</taxon>
        <taxon>ANME-2 cluster</taxon>
        <taxon>Candidatus Syntropharchaeum</taxon>
    </lineage>
</organism>
<feature type="domain" description="B5" evidence="13">
    <location>
        <begin position="272"/>
        <end position="348"/>
    </location>
</feature>
<dbReference type="GO" id="GO:0009328">
    <property type="term" value="C:phenylalanine-tRNA ligase complex"/>
    <property type="evidence" value="ECO:0007669"/>
    <property type="project" value="TreeGrafter"/>
</dbReference>
<dbReference type="NCBIfam" id="TIGR00471">
    <property type="entry name" value="pheT_arch"/>
    <property type="match status" value="1"/>
</dbReference>
<evidence type="ECO:0000313" key="15">
    <source>
        <dbReference type="Proteomes" id="UP000186940"/>
    </source>
</evidence>
<dbReference type="Pfam" id="PF03483">
    <property type="entry name" value="B3_4"/>
    <property type="match status" value="1"/>
</dbReference>
<dbReference type="SUPFAM" id="SSF46955">
    <property type="entry name" value="Putative DNA-binding domain"/>
    <property type="match status" value="2"/>
</dbReference>
<dbReference type="InterPro" id="IPR020825">
    <property type="entry name" value="Phe-tRNA_synthase-like_B3/B4"/>
</dbReference>
<keyword evidence="6 12" id="KW-0479">Metal-binding</keyword>
<dbReference type="EMBL" id="LYOS01000001">
    <property type="protein sequence ID" value="OFV68371.1"/>
    <property type="molecule type" value="Genomic_DNA"/>
</dbReference>
<keyword evidence="11 12" id="KW-0030">Aminoacyl-tRNA synthetase</keyword>
<keyword evidence="15" id="KW-1185">Reference proteome</keyword>
<dbReference type="InterPro" id="IPR005147">
    <property type="entry name" value="tRNA_synthase_B5-dom"/>
</dbReference>
<keyword evidence="8 12" id="KW-0067">ATP-binding</keyword>
<dbReference type="Gene3D" id="3.30.56.10">
    <property type="match status" value="2"/>
</dbReference>
<dbReference type="PATRIC" id="fig|1838285.3.peg.49"/>
<keyword evidence="7 12" id="KW-0547">Nucleotide-binding</keyword>
<proteinExistence type="inferred from homology"/>
<evidence type="ECO:0000313" key="14">
    <source>
        <dbReference type="EMBL" id="OFV68371.1"/>
    </source>
</evidence>
<dbReference type="PANTHER" id="PTHR10947:SF0">
    <property type="entry name" value="PHENYLALANINE--TRNA LIGASE BETA SUBUNIT"/>
    <property type="match status" value="1"/>
</dbReference>
<evidence type="ECO:0000256" key="11">
    <source>
        <dbReference type="ARBA" id="ARBA00023146"/>
    </source>
</evidence>
<dbReference type="PROSITE" id="PS51483">
    <property type="entry name" value="B5"/>
    <property type="match status" value="1"/>
</dbReference>
<feature type="binding site" evidence="12">
    <location>
        <position position="336"/>
    </location>
    <ligand>
        <name>Mg(2+)</name>
        <dbReference type="ChEBI" id="CHEBI:18420"/>
        <note>shared with alpha subunit</note>
    </ligand>
</feature>
<evidence type="ECO:0000256" key="5">
    <source>
        <dbReference type="ARBA" id="ARBA00022598"/>
    </source>
</evidence>
<dbReference type="STRING" id="1838285.SCAL_000047"/>
<dbReference type="GO" id="GO:0005524">
    <property type="term" value="F:ATP binding"/>
    <property type="evidence" value="ECO:0007669"/>
    <property type="project" value="UniProtKB-UniRule"/>
</dbReference>
<accession>A0A1F2PCF9</accession>
<dbReference type="GO" id="GO:0006432">
    <property type="term" value="P:phenylalanyl-tRNA aminoacylation"/>
    <property type="evidence" value="ECO:0007669"/>
    <property type="project" value="UniProtKB-UniRule"/>
</dbReference>
<comment type="subunit">
    <text evidence="12">Tetramer of two alpha and two beta subunits.</text>
</comment>
<reference evidence="14" key="1">
    <citation type="submission" date="2016-05" db="EMBL/GenBank/DDBJ databases">
        <title>Microbial consortia oxidize butane by reversing methanogenesis.</title>
        <authorList>
            <person name="Laso-Perez R."/>
            <person name="Richter M."/>
            <person name="Wegener G."/>
            <person name="Musat F."/>
        </authorList>
    </citation>
    <scope>NUCLEOTIDE SEQUENCE [LARGE SCALE GENOMIC DNA]</scope>
    <source>
        <strain evidence="14">BOX2</strain>
    </source>
</reference>
<dbReference type="SMART" id="SM00873">
    <property type="entry name" value="B3_4"/>
    <property type="match status" value="1"/>
</dbReference>
<dbReference type="Gene3D" id="3.30.930.10">
    <property type="entry name" value="Bira Bifunctional Protein, Domain 2"/>
    <property type="match status" value="1"/>
</dbReference>
<evidence type="ECO:0000256" key="10">
    <source>
        <dbReference type="ARBA" id="ARBA00022917"/>
    </source>
</evidence>
<dbReference type="InterPro" id="IPR005146">
    <property type="entry name" value="B3/B4_tRNA-bd"/>
</dbReference>
<evidence type="ECO:0000256" key="3">
    <source>
        <dbReference type="ARBA" id="ARBA00007438"/>
    </source>
</evidence>
<dbReference type="Proteomes" id="UP000186940">
    <property type="component" value="Unassembled WGS sequence"/>
</dbReference>
<keyword evidence="4 12" id="KW-0963">Cytoplasm</keyword>
<sequence length="546" mass="61371">MPIISLNYRDLEDLTGLNRDDVIRRIPMIGADIERIEDDHVDVEFFPNRPDLFSVEGVARAMRTFMGSESGIKVYNVEPSDVILEIDPSVKPLRPFIVCAVVRDLDFTIPSFIEALMGLQEHLHWVLGRDRKRVSIGVHDISRVKPPFTYLGKSPDFAFVPLDYDYEMTMEEILHKHPKGIKFANILEGMDQYPLIIDANGDVLSFPPIINGELTRVTENTRDVFIDVTGTTDAVEFALNILATALIERGGDARSVELVDLETGTRTTTPDLTPAHMSLSVKKASNLIGINLSADDCRNSLERMGFGIERVDGENMEVLIPAYRPDILHDFDLIEDIAIGYGYDRITPEMPVTPGVGSIHPLEVTKSAIRDVLVGLGFYEVMTFTLTSPLIQFERMRWSSSNSHLSLMHPINEEQTILRPSILPNLLEILALNRHRELPQQVFEIGDVIINERDELHLAAVSIHHSADFAEVRSLVDAVIHELWSGQPIQIVPSNNSAFIEGRRADIILNDEIVGFFGEFHPDVITAFELEYPTVGFEINVSKLEE</sequence>
<dbReference type="InterPro" id="IPR041616">
    <property type="entry name" value="PheRS_beta_core"/>
</dbReference>
<dbReference type="Pfam" id="PF17759">
    <property type="entry name" value="tRNA_synthFbeta"/>
    <property type="match status" value="1"/>
</dbReference>
<dbReference type="FunFam" id="3.50.40.10:FF:000003">
    <property type="entry name" value="Phenylalanine--tRNA ligase beta subunit"/>
    <property type="match status" value="1"/>
</dbReference>
<dbReference type="SMART" id="SM00874">
    <property type="entry name" value="B5"/>
    <property type="match status" value="1"/>
</dbReference>
<evidence type="ECO:0000256" key="8">
    <source>
        <dbReference type="ARBA" id="ARBA00022840"/>
    </source>
</evidence>
<dbReference type="InterPro" id="IPR045060">
    <property type="entry name" value="Phe-tRNA-ligase_IIc_bsu"/>
</dbReference>
<dbReference type="HAMAP" id="MF_00284">
    <property type="entry name" value="Phe_tRNA_synth_beta2"/>
    <property type="match status" value="1"/>
</dbReference>
<comment type="similarity">
    <text evidence="3 12">Belongs to the phenylalanyl-tRNA synthetase beta subunit family. Type 2 subfamily.</text>
</comment>
<name>A0A1F2PCF9_9EURY</name>
<dbReference type="PANTHER" id="PTHR10947">
    <property type="entry name" value="PHENYLALANYL-TRNA SYNTHETASE BETA CHAIN AND LEUCINE-RICH REPEAT-CONTAINING PROTEIN 47"/>
    <property type="match status" value="1"/>
</dbReference>
<dbReference type="Gene3D" id="3.50.40.10">
    <property type="entry name" value="Phenylalanyl-trna Synthetase, Chain B, domain 3"/>
    <property type="match status" value="1"/>
</dbReference>
<evidence type="ECO:0000259" key="13">
    <source>
        <dbReference type="PROSITE" id="PS51483"/>
    </source>
</evidence>
<dbReference type="AlphaFoldDB" id="A0A1F2PCF9"/>
<evidence type="ECO:0000256" key="1">
    <source>
        <dbReference type="ARBA" id="ARBA00001946"/>
    </source>
</evidence>
<comment type="catalytic activity">
    <reaction evidence="12">
        <text>tRNA(Phe) + L-phenylalanine + ATP = L-phenylalanyl-tRNA(Phe) + AMP + diphosphate + H(+)</text>
        <dbReference type="Rhea" id="RHEA:19413"/>
        <dbReference type="Rhea" id="RHEA-COMP:9668"/>
        <dbReference type="Rhea" id="RHEA-COMP:9699"/>
        <dbReference type="ChEBI" id="CHEBI:15378"/>
        <dbReference type="ChEBI" id="CHEBI:30616"/>
        <dbReference type="ChEBI" id="CHEBI:33019"/>
        <dbReference type="ChEBI" id="CHEBI:58095"/>
        <dbReference type="ChEBI" id="CHEBI:78442"/>
        <dbReference type="ChEBI" id="CHEBI:78531"/>
        <dbReference type="ChEBI" id="CHEBI:456215"/>
        <dbReference type="EC" id="6.1.1.20"/>
    </reaction>
</comment>
<dbReference type="SUPFAM" id="SSF55681">
    <property type="entry name" value="Class II aaRS and biotin synthetases"/>
    <property type="match status" value="1"/>
</dbReference>
<dbReference type="GO" id="GO:0003723">
    <property type="term" value="F:RNA binding"/>
    <property type="evidence" value="ECO:0007669"/>
    <property type="project" value="InterPro"/>
</dbReference>
<keyword evidence="10 12" id="KW-0648">Protein biosynthesis</keyword>
<feature type="binding site" evidence="12">
    <location>
        <position position="326"/>
    </location>
    <ligand>
        <name>Mg(2+)</name>
        <dbReference type="ChEBI" id="CHEBI:18420"/>
        <note>shared with alpha subunit</note>
    </ligand>
</feature>
<dbReference type="InterPro" id="IPR022918">
    <property type="entry name" value="Phe_tRNA_ligase_beta2_arc"/>
</dbReference>
<dbReference type="InterPro" id="IPR004531">
    <property type="entry name" value="Phe-tRNA-synth_IIc_bsu_arc_euk"/>
</dbReference>
<evidence type="ECO:0000256" key="6">
    <source>
        <dbReference type="ARBA" id="ARBA00022723"/>
    </source>
</evidence>
<gene>
    <name evidence="12" type="primary">pheT</name>
    <name evidence="14" type="ORF">SCAL_000047</name>
</gene>
<dbReference type="GO" id="GO:0000287">
    <property type="term" value="F:magnesium ion binding"/>
    <property type="evidence" value="ECO:0007669"/>
    <property type="project" value="InterPro"/>
</dbReference>
<comment type="cofactor">
    <cofactor evidence="1 12">
        <name>Mg(2+)</name>
        <dbReference type="ChEBI" id="CHEBI:18420"/>
    </cofactor>
</comment>
<evidence type="ECO:0000256" key="2">
    <source>
        <dbReference type="ARBA" id="ARBA00004496"/>
    </source>
</evidence>